<dbReference type="Gene3D" id="1.10.10.2830">
    <property type="match status" value="1"/>
</dbReference>
<evidence type="ECO:0000313" key="2">
    <source>
        <dbReference type="EMBL" id="TFD27484.1"/>
    </source>
</evidence>
<dbReference type="InterPro" id="IPR050336">
    <property type="entry name" value="Chromosome_partition/occlusion"/>
</dbReference>
<comment type="caution">
    <text evidence="2">The sequence shown here is derived from an EMBL/GenBank/DDBJ whole genome shotgun (WGS) entry which is preliminary data.</text>
</comment>
<reference evidence="2 3" key="1">
    <citation type="submission" date="2019-03" db="EMBL/GenBank/DDBJ databases">
        <title>Genomics of glacier-inhabiting Cryobacterium strains.</title>
        <authorList>
            <person name="Liu Q."/>
            <person name="Xin Y.-H."/>
        </authorList>
    </citation>
    <scope>NUCLEOTIDE SEQUENCE [LARGE SCALE GENOMIC DNA]</scope>
    <source>
        <strain evidence="2 3">TMT1-51</strain>
    </source>
</reference>
<organism evidence="2 3">
    <name type="scientific">Cryobacterium cryoconiti</name>
    <dbReference type="NCBI Taxonomy" id="1259239"/>
    <lineage>
        <taxon>Bacteria</taxon>
        <taxon>Bacillati</taxon>
        <taxon>Actinomycetota</taxon>
        <taxon>Actinomycetes</taxon>
        <taxon>Micrococcales</taxon>
        <taxon>Microbacteriaceae</taxon>
        <taxon>Cryobacterium</taxon>
    </lineage>
</organism>
<protein>
    <recommendedName>
        <fullName evidence="1">ParB-like N-terminal domain-containing protein</fullName>
    </recommendedName>
</protein>
<proteinExistence type="predicted"/>
<accession>A0A4Y8JS36</accession>
<keyword evidence="3" id="KW-1185">Reference proteome</keyword>
<dbReference type="SUPFAM" id="SSF110849">
    <property type="entry name" value="ParB/Sulfiredoxin"/>
    <property type="match status" value="1"/>
</dbReference>
<dbReference type="RefSeq" id="WP_134425354.1">
    <property type="nucleotide sequence ID" value="NZ_SOHA01000039.1"/>
</dbReference>
<evidence type="ECO:0000259" key="1">
    <source>
        <dbReference type="SMART" id="SM00470"/>
    </source>
</evidence>
<dbReference type="SMART" id="SM00470">
    <property type="entry name" value="ParB"/>
    <property type="match status" value="1"/>
</dbReference>
<dbReference type="InterPro" id="IPR036086">
    <property type="entry name" value="ParB/Sulfiredoxin_sf"/>
</dbReference>
<dbReference type="GO" id="GO:0005694">
    <property type="term" value="C:chromosome"/>
    <property type="evidence" value="ECO:0007669"/>
    <property type="project" value="TreeGrafter"/>
</dbReference>
<dbReference type="PANTHER" id="PTHR33375:SF1">
    <property type="entry name" value="CHROMOSOME-PARTITIONING PROTEIN PARB-RELATED"/>
    <property type="match status" value="1"/>
</dbReference>
<dbReference type="PANTHER" id="PTHR33375">
    <property type="entry name" value="CHROMOSOME-PARTITIONING PROTEIN PARB-RELATED"/>
    <property type="match status" value="1"/>
</dbReference>
<name>A0A4Y8JS36_9MICO</name>
<gene>
    <name evidence="2" type="ORF">E3T49_13145</name>
</gene>
<dbReference type="OrthoDB" id="3846919at2"/>
<feature type="domain" description="ParB-like N-terminal" evidence="1">
    <location>
        <begin position="22"/>
        <end position="110"/>
    </location>
</feature>
<evidence type="ECO:0000313" key="3">
    <source>
        <dbReference type="Proteomes" id="UP000297472"/>
    </source>
</evidence>
<dbReference type="Pfam" id="PF02195">
    <property type="entry name" value="ParB_N"/>
    <property type="match status" value="1"/>
</dbReference>
<dbReference type="InterPro" id="IPR003115">
    <property type="entry name" value="ParB_N"/>
</dbReference>
<sequence>MTAHTETTKTLKRDKAMTRTIEDVNPGELIIAANVRTETKVGADFVANIRLNGVILPILAERTAEGLLEVIDGQRRTIAAVEAGLTSVPVFVVGDSGDNAARLLTQVTVNDQREGLDEAEHVAAFQQLSLFGVSAADIARKTGTKTTRVQKALDVAANPAAAAVFADHVLTLDQVAALVDFSDDPDAVKTLTKAAAKEPARFDHLVADLHLKRELAAHIEQLRTELVAEGVTILTESLNHYSGTAEGDPAVTRLDRLALPETPTIPLTHDNIPTAHLAGRITGNYSHPTSGYGKWAEIYYFILTEHAHHYTPLEYARPTTERTPEQQTDHDNRIAAQLAEQTHRAALAAAETVRVDWLNTFFQRAKRPAPWEFIARSLTYSGELSNGEEFPPTLLPWIGVHVVVEPASNEHFEAAQLARGHLSENPKTSERLILALVIYNNETNVASSWHQNIRQAAAYLTQLVTWGYGLSEVEQGIVDAAKAEQVSA</sequence>
<dbReference type="AlphaFoldDB" id="A0A4Y8JS36"/>
<dbReference type="Gene3D" id="3.90.1530.30">
    <property type="match status" value="1"/>
</dbReference>
<dbReference type="Proteomes" id="UP000297472">
    <property type="component" value="Unassembled WGS sequence"/>
</dbReference>
<dbReference type="EMBL" id="SOHA01000039">
    <property type="protein sequence ID" value="TFD27484.1"/>
    <property type="molecule type" value="Genomic_DNA"/>
</dbReference>
<dbReference type="GO" id="GO:0007059">
    <property type="term" value="P:chromosome segregation"/>
    <property type="evidence" value="ECO:0007669"/>
    <property type="project" value="TreeGrafter"/>
</dbReference>